<name>A0ABN9ED85_9NEOB</name>
<comment type="caution">
    <text evidence="1">The sequence shown here is derived from an EMBL/GenBank/DDBJ whole genome shotgun (WGS) entry which is preliminary data.</text>
</comment>
<evidence type="ECO:0000313" key="2">
    <source>
        <dbReference type="Proteomes" id="UP001162483"/>
    </source>
</evidence>
<feature type="non-terminal residue" evidence="1">
    <location>
        <position position="125"/>
    </location>
</feature>
<sequence length="125" mass="13760">LPYPSPAHTARCHTLHTPLLHILPAVIPSTHLSCTYCPLSYSPHPSPTHTACCHTLHRPLLHILPIVIPSTHLSCTYCPLSYPPHTLFCTYCHCHTLLAAGSTPAHTDRCHTLHTPLLHILLAVI</sequence>
<keyword evidence="2" id="KW-1185">Reference proteome</keyword>
<evidence type="ECO:0000313" key="1">
    <source>
        <dbReference type="EMBL" id="CAI9581852.1"/>
    </source>
</evidence>
<accession>A0ABN9ED85</accession>
<reference evidence="1" key="1">
    <citation type="submission" date="2023-05" db="EMBL/GenBank/DDBJ databases">
        <authorList>
            <person name="Stuckert A."/>
        </authorList>
    </citation>
    <scope>NUCLEOTIDE SEQUENCE</scope>
</reference>
<dbReference type="EMBL" id="CATNWA010015315">
    <property type="protein sequence ID" value="CAI9581852.1"/>
    <property type="molecule type" value="Genomic_DNA"/>
</dbReference>
<dbReference type="Proteomes" id="UP001162483">
    <property type="component" value="Unassembled WGS sequence"/>
</dbReference>
<proteinExistence type="predicted"/>
<feature type="non-terminal residue" evidence="1">
    <location>
        <position position="1"/>
    </location>
</feature>
<organism evidence="1 2">
    <name type="scientific">Staurois parvus</name>
    <dbReference type="NCBI Taxonomy" id="386267"/>
    <lineage>
        <taxon>Eukaryota</taxon>
        <taxon>Metazoa</taxon>
        <taxon>Chordata</taxon>
        <taxon>Craniata</taxon>
        <taxon>Vertebrata</taxon>
        <taxon>Euteleostomi</taxon>
        <taxon>Amphibia</taxon>
        <taxon>Batrachia</taxon>
        <taxon>Anura</taxon>
        <taxon>Neobatrachia</taxon>
        <taxon>Ranoidea</taxon>
        <taxon>Ranidae</taxon>
        <taxon>Staurois</taxon>
    </lineage>
</organism>
<gene>
    <name evidence="1" type="ORF">SPARVUS_LOCUS9559829</name>
</gene>
<protein>
    <submittedName>
        <fullName evidence="1">Uncharacterized protein</fullName>
    </submittedName>
</protein>